<evidence type="ECO:0000256" key="3">
    <source>
        <dbReference type="ARBA" id="ARBA00023002"/>
    </source>
</evidence>
<evidence type="ECO:0000313" key="7">
    <source>
        <dbReference type="Proteomes" id="UP001059971"/>
    </source>
</evidence>
<evidence type="ECO:0000256" key="2">
    <source>
        <dbReference type="ARBA" id="ARBA00022857"/>
    </source>
</evidence>
<dbReference type="PANTHER" id="PTHR43391">
    <property type="entry name" value="RETINOL DEHYDROGENASE-RELATED"/>
    <property type="match status" value="1"/>
</dbReference>
<dbReference type="InterPro" id="IPR020904">
    <property type="entry name" value="Sc_DH/Rdtase_CS"/>
</dbReference>
<dbReference type="PROSITE" id="PS00061">
    <property type="entry name" value="ADH_SHORT"/>
    <property type="match status" value="1"/>
</dbReference>
<dbReference type="CDD" id="cd05233">
    <property type="entry name" value="SDR_c"/>
    <property type="match status" value="1"/>
</dbReference>
<comment type="similarity">
    <text evidence="1 4">Belongs to the short-chain dehydrogenases/reductases (SDR) family.</text>
</comment>
<protein>
    <submittedName>
        <fullName evidence="6">Short-chain type dehydrogenase/reductase</fullName>
    </submittedName>
</protein>
<keyword evidence="2" id="KW-0521">NADP</keyword>
<feature type="domain" description="Ketoreductase" evidence="5">
    <location>
        <begin position="11"/>
        <end position="188"/>
    </location>
</feature>
<dbReference type="Gene3D" id="3.40.50.720">
    <property type="entry name" value="NAD(P)-binding Rossmann-like Domain"/>
    <property type="match status" value="1"/>
</dbReference>
<dbReference type="PANTHER" id="PTHR43391:SF14">
    <property type="entry name" value="DEHYDROGENASE_REDUCTASE SDR FAMILY PROTEIN 7-LIKE"/>
    <property type="match status" value="1"/>
</dbReference>
<dbReference type="InterPro" id="IPR057326">
    <property type="entry name" value="KR_dom"/>
</dbReference>
<evidence type="ECO:0000259" key="5">
    <source>
        <dbReference type="SMART" id="SM00822"/>
    </source>
</evidence>
<proteinExistence type="inferred from homology"/>
<keyword evidence="3" id="KW-0560">Oxidoreductase</keyword>
<dbReference type="Proteomes" id="UP001059971">
    <property type="component" value="Chromosome 1"/>
</dbReference>
<dbReference type="EMBL" id="AP018817">
    <property type="protein sequence ID" value="BBF69794.1"/>
    <property type="molecule type" value="Genomic_DNA"/>
</dbReference>
<dbReference type="InterPro" id="IPR002347">
    <property type="entry name" value="SDR_fam"/>
</dbReference>
<accession>A0ABN5WBX5</accession>
<sequence>MARINFQDMVGVVTGGASGIGEGLAQAMRVRGMDVVIADLDAARGQSAADAIGAHFHMVDVADAGSVATLADFTMRRFGRVDMVCNNAGVGPASSIADMTLDDWRWMLDVNLWGVIHGIHAFLPLLRQAKRGFFLNTASLSGLAALPGRAGYATAKFGVVALTEVLAAEMALEGANITATVLCPGPTRTGIAFGSRHRKLDGQATGLRDFDLTGGGGVLAAHEVRFLEPREVAELCFSAMERGDLYVQTHPELASRVVARHREIEKSFEAALPARLPREMSLGEN</sequence>
<organism evidence="6 7">
    <name type="scientific">Sphingomonas bisphenolicum</name>
    <dbReference type="NCBI Taxonomy" id="296544"/>
    <lineage>
        <taxon>Bacteria</taxon>
        <taxon>Pseudomonadati</taxon>
        <taxon>Pseudomonadota</taxon>
        <taxon>Alphaproteobacteria</taxon>
        <taxon>Sphingomonadales</taxon>
        <taxon>Sphingomonadaceae</taxon>
        <taxon>Sphingomonas</taxon>
    </lineage>
</organism>
<evidence type="ECO:0000256" key="4">
    <source>
        <dbReference type="RuleBase" id="RU000363"/>
    </source>
</evidence>
<dbReference type="Pfam" id="PF00106">
    <property type="entry name" value="adh_short"/>
    <property type="match status" value="1"/>
</dbReference>
<name>A0ABN5WBX5_9SPHN</name>
<dbReference type="PRINTS" id="PR00081">
    <property type="entry name" value="GDHRDH"/>
</dbReference>
<evidence type="ECO:0000313" key="6">
    <source>
        <dbReference type="EMBL" id="BBF69794.1"/>
    </source>
</evidence>
<dbReference type="RefSeq" id="WP_261934313.1">
    <property type="nucleotide sequence ID" value="NZ_AP018817.1"/>
</dbReference>
<reference evidence="6" key="1">
    <citation type="submission" date="2018-07" db="EMBL/GenBank/DDBJ databases">
        <title>Complete genome sequence of Sphingomonas bisphenolicum strain AO1, a bisphenol A degradative bacterium isolated from Japanese farm field.</title>
        <authorList>
            <person name="Murakami M."/>
            <person name="Koh M."/>
            <person name="Koba S."/>
            <person name="Matsumura Y."/>
        </authorList>
    </citation>
    <scope>NUCLEOTIDE SEQUENCE</scope>
    <source>
        <strain evidence="6">AO1</strain>
    </source>
</reference>
<keyword evidence="7" id="KW-1185">Reference proteome</keyword>
<evidence type="ECO:0000256" key="1">
    <source>
        <dbReference type="ARBA" id="ARBA00006484"/>
    </source>
</evidence>
<gene>
    <name evidence="6" type="ORF">SBA_ch1_19940</name>
</gene>
<dbReference type="SUPFAM" id="SSF51735">
    <property type="entry name" value="NAD(P)-binding Rossmann-fold domains"/>
    <property type="match status" value="1"/>
</dbReference>
<dbReference type="PRINTS" id="PR00080">
    <property type="entry name" value="SDRFAMILY"/>
</dbReference>
<dbReference type="InterPro" id="IPR036291">
    <property type="entry name" value="NAD(P)-bd_dom_sf"/>
</dbReference>
<dbReference type="SMART" id="SM00822">
    <property type="entry name" value="PKS_KR"/>
    <property type="match status" value="1"/>
</dbReference>